<dbReference type="InterPro" id="IPR001343">
    <property type="entry name" value="Hemolysn_Ca-bd"/>
</dbReference>
<comment type="caution">
    <text evidence="6">The sequence shown here is derived from an EMBL/GenBank/DDBJ whole genome shotgun (WGS) entry which is preliminary data.</text>
</comment>
<feature type="compositionally biased region" description="Low complexity" evidence="4">
    <location>
        <begin position="451"/>
        <end position="466"/>
    </location>
</feature>
<dbReference type="EMBL" id="LZDN01000043">
    <property type="protein sequence ID" value="OBX48712.1"/>
    <property type="molecule type" value="Genomic_DNA"/>
</dbReference>
<evidence type="ECO:0000256" key="4">
    <source>
        <dbReference type="SAM" id="MobiDB-lite"/>
    </source>
</evidence>
<comment type="subcellular location">
    <subcellularLocation>
        <location evidence="1">Secreted</location>
    </subcellularLocation>
</comment>
<dbReference type="InterPro" id="IPR011049">
    <property type="entry name" value="Serralysin-like_metalloprot_C"/>
</dbReference>
<dbReference type="InterPro" id="IPR050557">
    <property type="entry name" value="RTX_toxin/Mannuronan_C5-epim"/>
</dbReference>
<dbReference type="PANTHER" id="PTHR38340:SF1">
    <property type="entry name" value="S-LAYER PROTEIN"/>
    <property type="match status" value="1"/>
</dbReference>
<gene>
    <name evidence="6" type="ORF">A9Z60_04820</name>
</gene>
<name>A0A1B8PHP6_MORNO</name>
<accession>A0A1B8PHP6</accession>
<feature type="domain" description="Haemolysin-type calcium binding-related" evidence="5">
    <location>
        <begin position="357"/>
        <end position="390"/>
    </location>
</feature>
<dbReference type="InterPro" id="IPR018511">
    <property type="entry name" value="Hemolysin-typ_Ca-bd_CS"/>
</dbReference>
<dbReference type="SUPFAM" id="SSF51120">
    <property type="entry name" value="beta-Roll"/>
    <property type="match status" value="2"/>
</dbReference>
<dbReference type="GO" id="GO:0005576">
    <property type="term" value="C:extracellular region"/>
    <property type="evidence" value="ECO:0007669"/>
    <property type="project" value="UniProtKB-SubCell"/>
</dbReference>
<dbReference type="PANTHER" id="PTHR38340">
    <property type="entry name" value="S-LAYER PROTEIN"/>
    <property type="match status" value="1"/>
</dbReference>
<dbReference type="Pfam" id="PF00353">
    <property type="entry name" value="HemolysinCabind"/>
    <property type="match status" value="3"/>
</dbReference>
<keyword evidence="2" id="KW-0964">Secreted</keyword>
<dbReference type="PROSITE" id="PS00330">
    <property type="entry name" value="HEMOLYSIN_CALCIUM"/>
    <property type="match status" value="5"/>
</dbReference>
<dbReference type="InterPro" id="IPR010566">
    <property type="entry name" value="Haemolys_ca-bd"/>
</dbReference>
<dbReference type="AlphaFoldDB" id="A0A1B8PHP6"/>
<evidence type="ECO:0000256" key="2">
    <source>
        <dbReference type="ARBA" id="ARBA00022525"/>
    </source>
</evidence>
<evidence type="ECO:0000259" key="5">
    <source>
        <dbReference type="Pfam" id="PF06594"/>
    </source>
</evidence>
<reference evidence="6 7" key="1">
    <citation type="submission" date="2016-06" db="EMBL/GenBank/DDBJ databases">
        <title>Draft genome of Moraxella nonliquefaciens CCUG 60284.</title>
        <authorList>
            <person name="Salva-Serra F."/>
            <person name="Engstrom-Jakobsson H."/>
            <person name="Thorell K."/>
            <person name="Gonzales-Siles L."/>
            <person name="Karlsson R."/>
            <person name="Boulund F."/>
            <person name="Engstrand L."/>
            <person name="Kristiansson E."/>
            <person name="Moore E."/>
        </authorList>
    </citation>
    <scope>NUCLEOTIDE SEQUENCE [LARGE SCALE GENOMIC DNA]</scope>
    <source>
        <strain evidence="6 7">CCUG 60284</strain>
    </source>
</reference>
<feature type="region of interest" description="Disordered" evidence="4">
    <location>
        <begin position="443"/>
        <end position="466"/>
    </location>
</feature>
<dbReference type="GO" id="GO:0005509">
    <property type="term" value="F:calcium ion binding"/>
    <property type="evidence" value="ECO:0007669"/>
    <property type="project" value="InterPro"/>
</dbReference>
<dbReference type="InterPro" id="IPR019960">
    <property type="entry name" value="T1SS_VCA0849"/>
</dbReference>
<keyword evidence="3" id="KW-0106">Calcium</keyword>
<protein>
    <recommendedName>
        <fullName evidence="5">Haemolysin-type calcium binding-related domain-containing protein</fullName>
    </recommendedName>
</protein>
<sequence>MTLSSELRNIVVNYLNAKSKDEQLSMMDGLLKAWAKTDPDYQDYEKSIFLSMRSSSSQKGAVGIAGSGGATIIDTMGMAEFDKIKYKIGVIDSFMSTKTDNMFYANVKDFEKTTKIINDTYDRLIKSVYSGLYPQTVQNRYGDLIDIVVDVKDGNLLFGLDINRLVSDFKARLDVGGETAMSAFGDIMEYFAYLQVQTQPNIVGRDKLVNLIEHVVSSVPKHELDGWINGIDFKIDRELPIKMGDAQDNHLNGGAVFAGAGNDRLTGTKNSDLLFGQDGNDTLDGGNGDDILNGGAGDDYLSNSGHKNGNDTYIFSGDYGNDVIYEYDWNTENRHQDTIRFTDVNLSAVQVLLKGQDLILKTSDSNSVTIQNFQYGDSYHIENFEFADQTVSLAELMATKVAAYHGTDNNDNHNIAQWKSQSIAHLGAGNDVFNATGGKTEVYGQDGNDRVTTGTGNDVLDGGNGNDTLNSGAGDDLLFGQDGNDRLIGGNGDDILNGGAGDDYLQGGAGADTFVFSLDVDLVVDVSQIGFDKIADFDLKQGDKIDLTGLFADKSIMDNFGDYIHFEKSGTNNITMTIDIDGKDEMFEKIAIADIYSNNIDGVLNQLNQGEGLIL</sequence>
<evidence type="ECO:0000313" key="7">
    <source>
        <dbReference type="Proteomes" id="UP000092671"/>
    </source>
</evidence>
<dbReference type="NCBIfam" id="TIGR03661">
    <property type="entry name" value="T1SS_VCA0849"/>
    <property type="match status" value="1"/>
</dbReference>
<evidence type="ECO:0000256" key="3">
    <source>
        <dbReference type="ARBA" id="ARBA00022837"/>
    </source>
</evidence>
<evidence type="ECO:0000256" key="1">
    <source>
        <dbReference type="ARBA" id="ARBA00004613"/>
    </source>
</evidence>
<proteinExistence type="predicted"/>
<dbReference type="Pfam" id="PF06594">
    <property type="entry name" value="HCBP_related"/>
    <property type="match status" value="1"/>
</dbReference>
<dbReference type="Gene3D" id="2.150.10.10">
    <property type="entry name" value="Serralysin-like metalloprotease, C-terminal"/>
    <property type="match status" value="3"/>
</dbReference>
<dbReference type="PRINTS" id="PR00313">
    <property type="entry name" value="CABNDNGRPT"/>
</dbReference>
<dbReference type="Proteomes" id="UP000092671">
    <property type="component" value="Unassembled WGS sequence"/>
</dbReference>
<evidence type="ECO:0000313" key="6">
    <source>
        <dbReference type="EMBL" id="OBX48712.1"/>
    </source>
</evidence>
<organism evidence="6 7">
    <name type="scientific">Moraxella nonliquefaciens</name>
    <dbReference type="NCBI Taxonomy" id="478"/>
    <lineage>
        <taxon>Bacteria</taxon>
        <taxon>Pseudomonadati</taxon>
        <taxon>Pseudomonadota</taxon>
        <taxon>Gammaproteobacteria</taxon>
        <taxon>Moraxellales</taxon>
        <taxon>Moraxellaceae</taxon>
        <taxon>Moraxella</taxon>
    </lineage>
</organism>